<evidence type="ECO:0000313" key="2">
    <source>
        <dbReference type="EMBL" id="TDT17417.1"/>
    </source>
</evidence>
<evidence type="ECO:0000313" key="3">
    <source>
        <dbReference type="Proteomes" id="UP000294558"/>
    </source>
</evidence>
<organism evidence="2 3">
    <name type="scientific">Ilumatobacter fluminis</name>
    <dbReference type="NCBI Taxonomy" id="467091"/>
    <lineage>
        <taxon>Bacteria</taxon>
        <taxon>Bacillati</taxon>
        <taxon>Actinomycetota</taxon>
        <taxon>Acidimicrobiia</taxon>
        <taxon>Acidimicrobiales</taxon>
        <taxon>Ilumatobacteraceae</taxon>
        <taxon>Ilumatobacter</taxon>
    </lineage>
</organism>
<dbReference type="EMBL" id="SOAU01000001">
    <property type="protein sequence ID" value="TDT17417.1"/>
    <property type="molecule type" value="Genomic_DNA"/>
</dbReference>
<reference evidence="2 3" key="1">
    <citation type="submission" date="2019-03" db="EMBL/GenBank/DDBJ databases">
        <title>Sequencing the genomes of 1000 actinobacteria strains.</title>
        <authorList>
            <person name="Klenk H.-P."/>
        </authorList>
    </citation>
    <scope>NUCLEOTIDE SEQUENCE [LARGE SCALE GENOMIC DNA]</scope>
    <source>
        <strain evidence="2 3">DSM 18936</strain>
    </source>
</reference>
<sequence>MTAVPALRRRLTNAALTLGAVAAAATLAIVVSPGGGGRTIAAADPALGAGGEFHEIDPVRIYDSRPSETSVATPASKGARQTGSSTGVRFDVPLLGSGGFKPFVDGDNDGFDDDVLAVVANVTVVNPTQAGHATIFPAGTTPGESSVVNYTPGRTVANSAILRPGAEGKVTVHLETPNANGTAHFIVDVSGWFSTSGYVDNGARVQTIDPARIYDSGSATLKGARKVSLDIRGATDIDSGQTIVPDDENVVGVIVNLTGVNAYGGSTATHLSLVPDDFNPSIVAQQPSTSNLNLVTGQTRANVAFVPVGDDGRIHLFSLRGEVRAVVDVTGYLVEGVDESSRAGRVIPLVSSFRAFDTRDSDFHDQPLGPARAEPWSFEAFVNDVKINGTWVGPQEGLIGNFTATGLERQYSWAPVRTHMTAYPYPDDATQNSPDECKPAPEISNVNLGEAEAVPNMALLRYGDNENVPSQLCVFNYAGYVDYLLDVYAVVLSD</sequence>
<dbReference type="Proteomes" id="UP000294558">
    <property type="component" value="Unassembled WGS sequence"/>
</dbReference>
<evidence type="ECO:0000256" key="1">
    <source>
        <dbReference type="SAM" id="MobiDB-lite"/>
    </source>
</evidence>
<dbReference type="AlphaFoldDB" id="A0A4R7I1H8"/>
<feature type="compositionally biased region" description="Polar residues" evidence="1">
    <location>
        <begin position="67"/>
        <end position="84"/>
    </location>
</feature>
<protein>
    <submittedName>
        <fullName evidence="2">Uncharacterized protein</fullName>
    </submittedName>
</protein>
<keyword evidence="3" id="KW-1185">Reference proteome</keyword>
<accession>A0A4R7I1H8</accession>
<proteinExistence type="predicted"/>
<gene>
    <name evidence="2" type="ORF">BDK89_3025</name>
</gene>
<feature type="region of interest" description="Disordered" evidence="1">
    <location>
        <begin position="65"/>
        <end position="84"/>
    </location>
</feature>
<comment type="caution">
    <text evidence="2">The sequence shown here is derived from an EMBL/GenBank/DDBJ whole genome shotgun (WGS) entry which is preliminary data.</text>
</comment>
<name>A0A4R7I1H8_9ACTN</name>